<dbReference type="InterPro" id="IPR021109">
    <property type="entry name" value="Peptidase_aspartic_dom_sf"/>
</dbReference>
<dbReference type="SUPFAM" id="SSF50630">
    <property type="entry name" value="Acid proteases"/>
    <property type="match status" value="1"/>
</dbReference>
<dbReference type="GO" id="GO:0006508">
    <property type="term" value="P:proteolysis"/>
    <property type="evidence" value="ECO:0007669"/>
    <property type="project" value="InterPro"/>
</dbReference>
<protein>
    <submittedName>
        <fullName evidence="2">Uncharacterized protein</fullName>
    </submittedName>
</protein>
<dbReference type="PROSITE" id="PS00141">
    <property type="entry name" value="ASP_PROTEASE"/>
    <property type="match status" value="1"/>
</dbReference>
<dbReference type="EMBL" id="HBUF01014379">
    <property type="protein sequence ID" value="CAG6609328.1"/>
    <property type="molecule type" value="Transcribed_RNA"/>
</dbReference>
<dbReference type="Gene3D" id="2.40.70.10">
    <property type="entry name" value="Acid Proteases"/>
    <property type="match status" value="1"/>
</dbReference>
<sequence>MNITYDDNRRLPYITLHPQKLLCLIDTGSSRSFIRPDVAEMYFPNQITPDKFSVKTPHGVSHEMNSVSVPIPTEFKCNDRTYMRYHVFNFHAYFDCLIGMDILKSLRFSIDLKKKLLTNEHVQIPLQIRDSNLDLNVISSMQPREKYIGKLHTEIVQSPIIDTNTTGDIFIPHTQLISKHSLVTQDGVTSASKDKEIINSSVNPLDADYQVKPKKPLRFNVKSLHDPQPYQLTMAKTTRAPFLHKEHKPDTFDSGTPILTSNLSHSTDDVVPGAYNIANSDLPSIPKNVDIANPQQDTLITSQDDSQVVNTTHSSNEHTIIGIPNSKVTVNIGQNSLIRSNCSEYQKDIQHHPHKDQIMKDVHKRRKWKPPDKSKKTKHLYDTIHQRLQQRKEAQISAVNKNREPLPPDIPTDVFVRNRQKQNKTGNKYKRETINTLNTDRKTAEINKQHANTSEGIHLSNIRRPNVSRNFPNVSDSGSSSQSS</sequence>
<dbReference type="AlphaFoldDB" id="A0A8D8LIU3"/>
<feature type="compositionally biased region" description="Low complexity" evidence="1">
    <location>
        <begin position="475"/>
        <end position="484"/>
    </location>
</feature>
<feature type="region of interest" description="Disordered" evidence="1">
    <location>
        <begin position="449"/>
        <end position="484"/>
    </location>
</feature>
<organism evidence="2">
    <name type="scientific">Cacopsylla melanoneura</name>
    <dbReference type="NCBI Taxonomy" id="428564"/>
    <lineage>
        <taxon>Eukaryota</taxon>
        <taxon>Metazoa</taxon>
        <taxon>Ecdysozoa</taxon>
        <taxon>Arthropoda</taxon>
        <taxon>Hexapoda</taxon>
        <taxon>Insecta</taxon>
        <taxon>Pterygota</taxon>
        <taxon>Neoptera</taxon>
        <taxon>Paraneoptera</taxon>
        <taxon>Hemiptera</taxon>
        <taxon>Sternorrhyncha</taxon>
        <taxon>Psylloidea</taxon>
        <taxon>Psyllidae</taxon>
        <taxon>Psyllinae</taxon>
        <taxon>Cacopsylla</taxon>
    </lineage>
</organism>
<evidence type="ECO:0000256" key="1">
    <source>
        <dbReference type="SAM" id="MobiDB-lite"/>
    </source>
</evidence>
<dbReference type="InterPro" id="IPR001969">
    <property type="entry name" value="Aspartic_peptidase_AS"/>
</dbReference>
<proteinExistence type="predicted"/>
<dbReference type="GO" id="GO:0004190">
    <property type="term" value="F:aspartic-type endopeptidase activity"/>
    <property type="evidence" value="ECO:0007669"/>
    <property type="project" value="InterPro"/>
</dbReference>
<evidence type="ECO:0000313" key="2">
    <source>
        <dbReference type="EMBL" id="CAG6609328.1"/>
    </source>
</evidence>
<reference evidence="2" key="1">
    <citation type="submission" date="2021-05" db="EMBL/GenBank/DDBJ databases">
        <authorList>
            <person name="Alioto T."/>
            <person name="Alioto T."/>
            <person name="Gomez Garrido J."/>
        </authorList>
    </citation>
    <scope>NUCLEOTIDE SEQUENCE</scope>
</reference>
<dbReference type="CDD" id="cd00303">
    <property type="entry name" value="retropepsin_like"/>
    <property type="match status" value="1"/>
</dbReference>
<name>A0A8D8LIU3_9HEMI</name>
<accession>A0A8D8LIU3</accession>